<keyword evidence="5" id="KW-1185">Reference proteome</keyword>
<organism evidence="4 5">
    <name type="scientific">Smittium megazygosporum</name>
    <dbReference type="NCBI Taxonomy" id="133381"/>
    <lineage>
        <taxon>Eukaryota</taxon>
        <taxon>Fungi</taxon>
        <taxon>Fungi incertae sedis</taxon>
        <taxon>Zoopagomycota</taxon>
        <taxon>Kickxellomycotina</taxon>
        <taxon>Harpellomycetes</taxon>
        <taxon>Harpellales</taxon>
        <taxon>Legeriomycetaceae</taxon>
        <taxon>Smittium</taxon>
    </lineage>
</organism>
<feature type="region of interest" description="Disordered" evidence="1">
    <location>
        <begin position="157"/>
        <end position="190"/>
    </location>
</feature>
<feature type="region of interest" description="Disordered" evidence="1">
    <location>
        <begin position="448"/>
        <end position="478"/>
    </location>
</feature>
<protein>
    <recommendedName>
        <fullName evidence="3">RGS domain-containing protein</fullName>
    </recommendedName>
</protein>
<dbReference type="PANTHER" id="PTHR39466:SF1">
    <property type="entry name" value="RGS DOMAIN-CONTAINING PROTEIN"/>
    <property type="match status" value="1"/>
</dbReference>
<reference evidence="4 5" key="1">
    <citation type="journal article" date="2018" name="MBio">
        <title>Comparative Genomics Reveals the Core Gene Toolbox for the Fungus-Insect Symbiosis.</title>
        <authorList>
            <person name="Wang Y."/>
            <person name="Stata M."/>
            <person name="Wang W."/>
            <person name="Stajich J.E."/>
            <person name="White M.M."/>
            <person name="Moncalvo J.M."/>
        </authorList>
    </citation>
    <scope>NUCLEOTIDE SEQUENCE [LARGE SCALE GENOMIC DNA]</scope>
    <source>
        <strain evidence="4 5">SC-DP-2</strain>
    </source>
</reference>
<dbReference type="STRING" id="133381.A0A2T9Y5F0"/>
<dbReference type="PANTHER" id="PTHR39466">
    <property type="entry name" value="RGS DOMAIN-CONTAINING PROTEIN"/>
    <property type="match status" value="1"/>
</dbReference>
<feature type="transmembrane region" description="Helical" evidence="2">
    <location>
        <begin position="501"/>
        <end position="519"/>
    </location>
</feature>
<feature type="compositionally biased region" description="Basic and acidic residues" evidence="1">
    <location>
        <begin position="174"/>
        <end position="184"/>
    </location>
</feature>
<gene>
    <name evidence="4" type="ORF">BB560_006477</name>
</gene>
<sequence>MSTQPLLGGRNPSVVNGSIRDNSIDGGELYSREEHLWNPFVRLDPSIGSRMAFRGVSRPKWKRRFEKLPTLDNVLNLKGLFPLCIYGYKEYLEMFEYGDNDLEFLLNVMFMDRAARMWSLRNGTSMSYFDKMRYGEDHLGEGLNTGKRASAIYKVDGNRSETEEQNQPNNDDSNTDKRIGKGDNKSSGLNQPRCLQHTICKKYIQLNDSAKRNSIYYGNFFNKMMKQDLMDKEKTQTSFNPGTSRSNFFTTQKETNKTSDEENYGLKGFNELYSEYIQKGSIFCVAIPDNVREQIELEKRMAMTPSLRTIQGAREYVYETMRQETYPRFIKEVYLHNIGRQSAYRRLALGLILVISALGTELSLLLYDVSPKEWRIICFLAMFPGCVLLFSFAYRVDVWYAFAGVFRTFYHHDKNRFDTLHGNNAHGNVGSAETGKKKGLFGGIFSRKKKQDSQSSNRNVHRDNEGGGGALRDTERNGVFNGNRVQEKNVLKSHRKIATKILVLSLFVSSIVVFVLYAIPGAQLYR</sequence>
<feature type="domain" description="RGS" evidence="3">
    <location>
        <begin position="248"/>
        <end position="339"/>
    </location>
</feature>
<dbReference type="PROSITE" id="PS50132">
    <property type="entry name" value="RGS"/>
    <property type="match status" value="1"/>
</dbReference>
<keyword evidence="2" id="KW-0472">Membrane</keyword>
<evidence type="ECO:0000259" key="3">
    <source>
        <dbReference type="PROSITE" id="PS50132"/>
    </source>
</evidence>
<dbReference type="Pfam" id="PF00615">
    <property type="entry name" value="RGS"/>
    <property type="match status" value="1"/>
</dbReference>
<name>A0A2T9Y5F0_9FUNG</name>
<feature type="transmembrane region" description="Helical" evidence="2">
    <location>
        <begin position="373"/>
        <end position="394"/>
    </location>
</feature>
<dbReference type="InterPro" id="IPR044926">
    <property type="entry name" value="RGS_subdomain_2"/>
</dbReference>
<dbReference type="OrthoDB" id="5584247at2759"/>
<dbReference type="InterPro" id="IPR036305">
    <property type="entry name" value="RGS_sf"/>
</dbReference>
<dbReference type="EMBL" id="MBFS01003279">
    <property type="protein sequence ID" value="PVU87553.1"/>
    <property type="molecule type" value="Genomic_DNA"/>
</dbReference>
<dbReference type="Gene3D" id="1.10.167.10">
    <property type="entry name" value="Regulator of G-protein Signalling 4, domain 2"/>
    <property type="match status" value="1"/>
</dbReference>
<accession>A0A2T9Y5F0</accession>
<proteinExistence type="predicted"/>
<comment type="caution">
    <text evidence="4">The sequence shown here is derived from an EMBL/GenBank/DDBJ whole genome shotgun (WGS) entry which is preliminary data.</text>
</comment>
<evidence type="ECO:0000313" key="4">
    <source>
        <dbReference type="EMBL" id="PVU87553.1"/>
    </source>
</evidence>
<evidence type="ECO:0000313" key="5">
    <source>
        <dbReference type="Proteomes" id="UP000245609"/>
    </source>
</evidence>
<keyword evidence="2" id="KW-1133">Transmembrane helix</keyword>
<evidence type="ECO:0000256" key="1">
    <source>
        <dbReference type="SAM" id="MobiDB-lite"/>
    </source>
</evidence>
<dbReference type="Proteomes" id="UP000245609">
    <property type="component" value="Unassembled WGS sequence"/>
</dbReference>
<feature type="transmembrane region" description="Helical" evidence="2">
    <location>
        <begin position="347"/>
        <end position="367"/>
    </location>
</feature>
<evidence type="ECO:0000256" key="2">
    <source>
        <dbReference type="SAM" id="Phobius"/>
    </source>
</evidence>
<dbReference type="SUPFAM" id="SSF48097">
    <property type="entry name" value="Regulator of G-protein signaling, RGS"/>
    <property type="match status" value="1"/>
</dbReference>
<dbReference type="AlphaFoldDB" id="A0A2T9Y5F0"/>
<keyword evidence="2" id="KW-0812">Transmembrane</keyword>
<dbReference type="InterPro" id="IPR016137">
    <property type="entry name" value="RGS"/>
</dbReference>